<comment type="caution">
    <text evidence="2">The sequence shown here is derived from an EMBL/GenBank/DDBJ whole genome shotgun (WGS) entry which is preliminary data.</text>
</comment>
<dbReference type="EMBL" id="LLXL01003632">
    <property type="protein sequence ID" value="PKK58387.1"/>
    <property type="molecule type" value="Genomic_DNA"/>
</dbReference>
<dbReference type="Proteomes" id="UP000233469">
    <property type="component" value="Unassembled WGS sequence"/>
</dbReference>
<organism evidence="2 3">
    <name type="scientific">Rhizophagus irregularis</name>
    <dbReference type="NCBI Taxonomy" id="588596"/>
    <lineage>
        <taxon>Eukaryota</taxon>
        <taxon>Fungi</taxon>
        <taxon>Fungi incertae sedis</taxon>
        <taxon>Mucoromycota</taxon>
        <taxon>Glomeromycotina</taxon>
        <taxon>Glomeromycetes</taxon>
        <taxon>Glomerales</taxon>
        <taxon>Glomeraceae</taxon>
        <taxon>Rhizophagus</taxon>
    </lineage>
</organism>
<sequence length="123" mass="14759">MLQQLLEWKDDEPLWIVKPRLEPISRKLSSLFWMLPVQRELYNKYNNVIIILDTTYNTNRFQMMLCILTVIDNNYKTRIVASAIIVDETLDTYRWIFDTILTETEVYPRVIFTDSDPSMIHLI</sequence>
<evidence type="ECO:0000313" key="3">
    <source>
        <dbReference type="Proteomes" id="UP000233469"/>
    </source>
</evidence>
<dbReference type="VEuPathDB" id="FungiDB:RhiirA1_465832"/>
<protein>
    <recommendedName>
        <fullName evidence="1">MULE transposase domain-containing protein</fullName>
    </recommendedName>
</protein>
<dbReference type="InterPro" id="IPR018289">
    <property type="entry name" value="MULE_transposase_dom"/>
</dbReference>
<dbReference type="Pfam" id="PF10551">
    <property type="entry name" value="MULE"/>
    <property type="match status" value="1"/>
</dbReference>
<dbReference type="PANTHER" id="PTHR47718">
    <property type="entry name" value="OS01G0519700 PROTEIN"/>
    <property type="match status" value="1"/>
</dbReference>
<gene>
    <name evidence="2" type="ORF">RhiirC2_796393</name>
</gene>
<reference evidence="2 3" key="2">
    <citation type="submission" date="2017-10" db="EMBL/GenBank/DDBJ databases">
        <title>Extensive intraspecific genome diversity in a model arbuscular mycorrhizal fungus.</title>
        <authorList>
            <person name="Chen E.C.H."/>
            <person name="Morin E."/>
            <person name="Baudet D."/>
            <person name="Noel J."/>
            <person name="Ndikumana S."/>
            <person name="Charron P."/>
            <person name="St-Onge C."/>
            <person name="Giorgi J."/>
            <person name="Grigoriev I.V."/>
            <person name="Roux C."/>
            <person name="Martin F.M."/>
            <person name="Corradi N."/>
        </authorList>
    </citation>
    <scope>NUCLEOTIDE SEQUENCE [LARGE SCALE GENOMIC DNA]</scope>
    <source>
        <strain evidence="2 3">C2</strain>
    </source>
</reference>
<dbReference type="AlphaFoldDB" id="A0A2N1M9S9"/>
<name>A0A2N1M9S9_9GLOM</name>
<dbReference type="VEuPathDB" id="FungiDB:RhiirFUN_005470"/>
<evidence type="ECO:0000313" key="2">
    <source>
        <dbReference type="EMBL" id="PKK58387.1"/>
    </source>
</evidence>
<dbReference type="PANTHER" id="PTHR47718:SF17">
    <property type="entry name" value="PROTEIN FAR1-RELATED SEQUENCE 5-LIKE"/>
    <property type="match status" value="1"/>
</dbReference>
<evidence type="ECO:0000259" key="1">
    <source>
        <dbReference type="Pfam" id="PF10551"/>
    </source>
</evidence>
<feature type="domain" description="MULE transposase" evidence="1">
    <location>
        <begin position="50"/>
        <end position="122"/>
    </location>
</feature>
<accession>A0A2N1M9S9</accession>
<proteinExistence type="predicted"/>
<reference evidence="2 3" key="1">
    <citation type="submission" date="2016-04" db="EMBL/GenBank/DDBJ databases">
        <title>Genome analyses suggest a sexual origin of heterokaryosis in a supposedly ancient asexual fungus.</title>
        <authorList>
            <person name="Ropars J."/>
            <person name="Sedzielewska K."/>
            <person name="Noel J."/>
            <person name="Charron P."/>
            <person name="Farinelli L."/>
            <person name="Marton T."/>
            <person name="Kruger M."/>
            <person name="Pelin A."/>
            <person name="Brachmann A."/>
            <person name="Corradi N."/>
        </authorList>
    </citation>
    <scope>NUCLEOTIDE SEQUENCE [LARGE SCALE GENOMIC DNA]</scope>
    <source>
        <strain evidence="2 3">C2</strain>
    </source>
</reference>